<sequence>MKEATQCDGCSNTSARRVKATYADGTQGWGNFCWTCTDASCNYRVDVLPSQDAEKTLENAAQRLLDAVDALFHNPKGIGEDEGLEVMLARNCVGIALNLDHWAEKQATHE</sequence>
<organism evidence="1">
    <name type="scientific">marine sediment metagenome</name>
    <dbReference type="NCBI Taxonomy" id="412755"/>
    <lineage>
        <taxon>unclassified sequences</taxon>
        <taxon>metagenomes</taxon>
        <taxon>ecological metagenomes</taxon>
    </lineage>
</organism>
<reference evidence="1" key="1">
    <citation type="journal article" date="2015" name="Nature">
        <title>Complex archaea that bridge the gap between prokaryotes and eukaryotes.</title>
        <authorList>
            <person name="Spang A."/>
            <person name="Saw J.H."/>
            <person name="Jorgensen S.L."/>
            <person name="Zaremba-Niedzwiedzka K."/>
            <person name="Martijn J."/>
            <person name="Lind A.E."/>
            <person name="van Eijk R."/>
            <person name="Schleper C."/>
            <person name="Guy L."/>
            <person name="Ettema T.J."/>
        </authorList>
    </citation>
    <scope>NUCLEOTIDE SEQUENCE</scope>
</reference>
<accession>A0A0F9BXE0</accession>
<dbReference type="EMBL" id="LAZR01035782">
    <property type="protein sequence ID" value="KKL26595.1"/>
    <property type="molecule type" value="Genomic_DNA"/>
</dbReference>
<comment type="caution">
    <text evidence="1">The sequence shown here is derived from an EMBL/GenBank/DDBJ whole genome shotgun (WGS) entry which is preliminary data.</text>
</comment>
<dbReference type="AlphaFoldDB" id="A0A0F9BXE0"/>
<proteinExistence type="predicted"/>
<protein>
    <submittedName>
        <fullName evidence="1">Uncharacterized protein</fullName>
    </submittedName>
</protein>
<name>A0A0F9BXE0_9ZZZZ</name>
<gene>
    <name evidence="1" type="ORF">LCGC14_2393730</name>
</gene>
<evidence type="ECO:0000313" key="1">
    <source>
        <dbReference type="EMBL" id="KKL26595.1"/>
    </source>
</evidence>